<keyword evidence="4" id="KW-0614">Plasmid</keyword>
<gene>
    <name evidence="4" type="ORF">MBRA_53670</name>
</gene>
<dbReference type="Pfam" id="PF24088">
    <property type="entry name" value="DUF7373"/>
    <property type="match status" value="1"/>
</dbReference>
<geneLocation type="plasmid" evidence="4 5">
    <name>pJCM12687</name>
</geneLocation>
<dbReference type="Pfam" id="PF24092">
    <property type="entry name" value="DUF7373_C"/>
    <property type="match status" value="1"/>
</dbReference>
<evidence type="ECO:0000259" key="3">
    <source>
        <dbReference type="Pfam" id="PF24092"/>
    </source>
</evidence>
<evidence type="ECO:0008006" key="6">
    <source>
        <dbReference type="Google" id="ProtNLM"/>
    </source>
</evidence>
<protein>
    <recommendedName>
        <fullName evidence="6">Lipoprotein</fullName>
    </recommendedName>
</protein>
<dbReference type="InterPro" id="IPR056463">
    <property type="entry name" value="DUF7373_C"/>
</dbReference>
<dbReference type="EMBL" id="AP022607">
    <property type="protein sequence ID" value="BBZ15172.1"/>
    <property type="molecule type" value="Genomic_DNA"/>
</dbReference>
<reference evidence="4 5" key="1">
    <citation type="journal article" date="2019" name="Emerg. Microbes Infect.">
        <title>Comprehensive subspecies identification of 175 nontuberculous mycobacteria species based on 7547 genomic profiles.</title>
        <authorList>
            <person name="Matsumoto Y."/>
            <person name="Kinjo T."/>
            <person name="Motooka D."/>
            <person name="Nabeya D."/>
            <person name="Jung N."/>
            <person name="Uechi K."/>
            <person name="Horii T."/>
            <person name="Iida T."/>
            <person name="Fujita J."/>
            <person name="Nakamura S."/>
        </authorList>
    </citation>
    <scope>NUCLEOTIDE SEQUENCE [LARGE SCALE GENOMIC DNA]</scope>
    <source>
        <strain evidence="4 5">JCM 12687</strain>
        <plasmid evidence="4">pJCM12687</plasmid>
    </source>
</reference>
<name>A0ABM7KVJ5_9MYCO</name>
<dbReference type="InterPro" id="IPR055797">
    <property type="entry name" value="DUF7373"/>
</dbReference>
<keyword evidence="5" id="KW-1185">Reference proteome</keyword>
<evidence type="ECO:0000313" key="4">
    <source>
        <dbReference type="EMBL" id="BBZ15172.1"/>
    </source>
</evidence>
<proteinExistence type="predicted"/>
<evidence type="ECO:0000256" key="1">
    <source>
        <dbReference type="SAM" id="SignalP"/>
    </source>
</evidence>
<feature type="domain" description="DUF7373" evidence="3">
    <location>
        <begin position="265"/>
        <end position="401"/>
    </location>
</feature>
<feature type="chain" id="PRO_5045705489" description="Lipoprotein" evidence="1">
    <location>
        <begin position="24"/>
        <end position="403"/>
    </location>
</feature>
<evidence type="ECO:0000313" key="5">
    <source>
        <dbReference type="Proteomes" id="UP000467379"/>
    </source>
</evidence>
<dbReference type="Proteomes" id="UP000467379">
    <property type="component" value="Plasmid pJCM12687"/>
</dbReference>
<feature type="signal peptide" evidence="1">
    <location>
        <begin position="1"/>
        <end position="23"/>
    </location>
</feature>
<keyword evidence="1" id="KW-0732">Signal</keyword>
<dbReference type="PROSITE" id="PS51257">
    <property type="entry name" value="PROKAR_LIPOPROTEIN"/>
    <property type="match status" value="1"/>
</dbReference>
<organism evidence="4 5">
    <name type="scientific">Mycobacterium branderi</name>
    <dbReference type="NCBI Taxonomy" id="43348"/>
    <lineage>
        <taxon>Bacteria</taxon>
        <taxon>Bacillati</taxon>
        <taxon>Actinomycetota</taxon>
        <taxon>Actinomycetes</taxon>
        <taxon>Mycobacteriales</taxon>
        <taxon>Mycobacteriaceae</taxon>
        <taxon>Mycobacterium</taxon>
    </lineage>
</organism>
<dbReference type="RefSeq" id="WP_083132732.1">
    <property type="nucleotide sequence ID" value="NZ_AP022607.1"/>
</dbReference>
<evidence type="ECO:0000259" key="2">
    <source>
        <dbReference type="Pfam" id="PF24088"/>
    </source>
</evidence>
<sequence>MPTLRHRAATAALAATLCPGFVAGCASTVVGEAMKAPGSSDSVDVALLDTGPYPTHATHPFGKADTPENGAYLEAVRMAEFVTGPWEVDATLRKQALPNGSLSTLKTLKAQIGDEPSQAAAAHSFITAFVSSRNLMGPGEAKGLSNMVMRFPDADAAAAAAKEMGAAELRMESSVTTPHVPVTIPRHPEAFAASFENKVWGHVVASYAAHGPYVLYQFANTKDRPEIDDQLVATALDIQASRIDDFQPTDPDKLADLPVDPTGQLLARTMPPTQGENPLPTAGVYQPGAELHFEYDPAEAGQLFTAAGVEVVTQRWRTRVYQAHDATGAARVVNRFVLDTAAKPMPGINGLPDAKCFDQGENIGPLRFACLAAVERYAYIAMAGQEAQAKQIASAQYRILAGK</sequence>
<accession>A0ABM7KVJ5</accession>
<feature type="domain" description="DUF7373" evidence="2">
    <location>
        <begin position="62"/>
        <end position="259"/>
    </location>
</feature>